<evidence type="ECO:0000259" key="2">
    <source>
        <dbReference type="Pfam" id="PF11760"/>
    </source>
</evidence>
<dbReference type="InterPro" id="IPR021745">
    <property type="entry name" value="CbiG_mid"/>
</dbReference>
<dbReference type="RefSeq" id="WP_123609490.1">
    <property type="nucleotide sequence ID" value="NZ_RJVG01000005.1"/>
</dbReference>
<dbReference type="Pfam" id="PF11761">
    <property type="entry name" value="CbiG_mid"/>
    <property type="match status" value="1"/>
</dbReference>
<dbReference type="PANTHER" id="PTHR37477:SF1">
    <property type="entry name" value="COBALT-PRECORRIN-5A HYDROLASE"/>
    <property type="match status" value="1"/>
</dbReference>
<dbReference type="InterPro" id="IPR036518">
    <property type="entry name" value="CobE/GbiG_C_sf"/>
</dbReference>
<dbReference type="InterPro" id="IPR038029">
    <property type="entry name" value="GbiG_N_sf"/>
</dbReference>
<dbReference type="GO" id="GO:0016829">
    <property type="term" value="F:lyase activity"/>
    <property type="evidence" value="ECO:0007669"/>
    <property type="project" value="UniProtKB-KW"/>
</dbReference>
<feature type="domain" description="CobE/GbiG C-terminal" evidence="1">
    <location>
        <begin position="228"/>
        <end position="346"/>
    </location>
</feature>
<dbReference type="Gene3D" id="3.30.420.180">
    <property type="entry name" value="CobE/GbiG C-terminal domain"/>
    <property type="match status" value="1"/>
</dbReference>
<dbReference type="InterPro" id="IPR021744">
    <property type="entry name" value="CbiG_N"/>
</dbReference>
<dbReference type="Pfam" id="PF01890">
    <property type="entry name" value="CbiG_C"/>
    <property type="match status" value="1"/>
</dbReference>
<dbReference type="OrthoDB" id="9781023at2"/>
<evidence type="ECO:0000259" key="3">
    <source>
        <dbReference type="Pfam" id="PF11761"/>
    </source>
</evidence>
<dbReference type="Proteomes" id="UP000273083">
    <property type="component" value="Unassembled WGS sequence"/>
</dbReference>
<evidence type="ECO:0000259" key="1">
    <source>
        <dbReference type="Pfam" id="PF01890"/>
    </source>
</evidence>
<dbReference type="PANTHER" id="PTHR37477">
    <property type="entry name" value="COBALT-PRECORRIN-5A HYDROLASE"/>
    <property type="match status" value="1"/>
</dbReference>
<proteinExistence type="predicted"/>
<dbReference type="NCBIfam" id="NF004466">
    <property type="entry name" value="PRK05788.1-4"/>
    <property type="match status" value="1"/>
</dbReference>
<protein>
    <submittedName>
        <fullName evidence="4">Cobalt-precorrin 5A acetaldehyde-lyase</fullName>
    </submittedName>
</protein>
<feature type="domain" description="Cobalamin synthesis G N-terminal" evidence="2">
    <location>
        <begin position="58"/>
        <end position="138"/>
    </location>
</feature>
<dbReference type="Pfam" id="PF11760">
    <property type="entry name" value="CbiG_N"/>
    <property type="match status" value="1"/>
</dbReference>
<feature type="domain" description="Cobalamin biosynthesis central region" evidence="3">
    <location>
        <begin position="143"/>
        <end position="209"/>
    </location>
</feature>
<dbReference type="InterPro" id="IPR002750">
    <property type="entry name" value="CobE/GbiG_C"/>
</dbReference>
<reference evidence="4 5" key="1">
    <citation type="submission" date="2018-11" db="EMBL/GenBank/DDBJ databases">
        <title>Genomic Encyclopedia of Type Strains, Phase IV (KMG-IV): sequencing the most valuable type-strain genomes for metagenomic binning, comparative biology and taxonomic classification.</title>
        <authorList>
            <person name="Goeker M."/>
        </authorList>
    </citation>
    <scope>NUCLEOTIDE SEQUENCE [LARGE SCALE GENOMIC DNA]</scope>
    <source>
        <strain evidence="4 5">DSM 26537</strain>
    </source>
</reference>
<comment type="caution">
    <text evidence="4">The sequence shown here is derived from an EMBL/GenBank/DDBJ whole genome shotgun (WGS) entry which is preliminary data.</text>
</comment>
<keyword evidence="4" id="KW-0456">Lyase</keyword>
<dbReference type="InterPro" id="IPR052553">
    <property type="entry name" value="CbiG_hydrolase"/>
</dbReference>
<sequence>MKISLISFTSRGYRLLNKLLDMISDTNEARGYYKGKYLPADHETDSRIEIVTDELSEWVKTQYIQRNAIIFISSAGIAVRGIAPFVRDKYRDPAVVVMDEYGKNIISLLSGHLGGANELTNYLADMLQGNPVITTATDLNCVFAVDLFAKKNQLLITDRELAKEISAAILNDKKVFLHADTIIKGDWPEELANRKETSEQFGIYVSPFVTVNTPEMEGKSLHLIPKVISIGIGCKKSTSEDKLKQFILEQLGQKGIDIRSVINIASIDIKREEECLLRISRELEVPFLTYGSEELMKAEGEYERSDYVSRITGVDNVCERAAKLASNHGKIILHKTKGNGMTLALAMKEWSVTL</sequence>
<keyword evidence="5" id="KW-1185">Reference proteome</keyword>
<accession>A0A3N1XNR4</accession>
<dbReference type="EMBL" id="RJVG01000005">
    <property type="protein sequence ID" value="ROR28319.1"/>
    <property type="molecule type" value="Genomic_DNA"/>
</dbReference>
<dbReference type="SUPFAM" id="SSF159664">
    <property type="entry name" value="CobE/GbiG C-terminal domain-like"/>
    <property type="match status" value="1"/>
</dbReference>
<dbReference type="AlphaFoldDB" id="A0A3N1XNR4"/>
<dbReference type="SUPFAM" id="SSF159672">
    <property type="entry name" value="CbiG N-terminal domain-like"/>
    <property type="match status" value="1"/>
</dbReference>
<name>A0A3N1XNR4_9FIRM</name>
<dbReference type="Gene3D" id="3.40.50.11220">
    <property type="match status" value="1"/>
</dbReference>
<organism evidence="4 5">
    <name type="scientific">Mobilisporobacter senegalensis</name>
    <dbReference type="NCBI Taxonomy" id="1329262"/>
    <lineage>
        <taxon>Bacteria</taxon>
        <taxon>Bacillati</taxon>
        <taxon>Bacillota</taxon>
        <taxon>Clostridia</taxon>
        <taxon>Lachnospirales</taxon>
        <taxon>Lachnospiraceae</taxon>
        <taxon>Mobilisporobacter</taxon>
    </lineage>
</organism>
<evidence type="ECO:0000313" key="5">
    <source>
        <dbReference type="Proteomes" id="UP000273083"/>
    </source>
</evidence>
<gene>
    <name evidence="4" type="ORF">EDD66_105260</name>
</gene>
<evidence type="ECO:0000313" key="4">
    <source>
        <dbReference type="EMBL" id="ROR28319.1"/>
    </source>
</evidence>
<dbReference type="GO" id="GO:0009236">
    <property type="term" value="P:cobalamin biosynthetic process"/>
    <property type="evidence" value="ECO:0007669"/>
    <property type="project" value="InterPro"/>
</dbReference>